<dbReference type="Proteomes" id="UP000193467">
    <property type="component" value="Unassembled WGS sequence"/>
</dbReference>
<feature type="region of interest" description="Disordered" evidence="3">
    <location>
        <begin position="584"/>
        <end position="658"/>
    </location>
</feature>
<dbReference type="STRING" id="106004.A0A1Y2FN74"/>
<keyword evidence="2" id="KW-0677">Repeat</keyword>
<feature type="region of interest" description="Disordered" evidence="3">
    <location>
        <begin position="314"/>
        <end position="339"/>
    </location>
</feature>
<dbReference type="SUPFAM" id="SSF52058">
    <property type="entry name" value="L domain-like"/>
    <property type="match status" value="1"/>
</dbReference>
<dbReference type="PANTHER" id="PTHR48051">
    <property type="match status" value="1"/>
</dbReference>
<evidence type="ECO:0000256" key="2">
    <source>
        <dbReference type="ARBA" id="ARBA00022737"/>
    </source>
</evidence>
<accession>A0A1Y2FN74</accession>
<dbReference type="Gene3D" id="3.80.10.10">
    <property type="entry name" value="Ribonuclease Inhibitor"/>
    <property type="match status" value="4"/>
</dbReference>
<dbReference type="InParanoid" id="A0A1Y2FN74"/>
<comment type="caution">
    <text evidence="4">The sequence shown here is derived from an EMBL/GenBank/DDBJ whole genome shotgun (WGS) entry which is preliminary data.</text>
</comment>
<feature type="region of interest" description="Disordered" evidence="3">
    <location>
        <begin position="1"/>
        <end position="139"/>
    </location>
</feature>
<dbReference type="EMBL" id="MCGR01000017">
    <property type="protein sequence ID" value="ORY84666.1"/>
    <property type="molecule type" value="Genomic_DNA"/>
</dbReference>
<feature type="compositionally biased region" description="Low complexity" evidence="3">
    <location>
        <begin position="7"/>
        <end position="55"/>
    </location>
</feature>
<dbReference type="InterPro" id="IPR001611">
    <property type="entry name" value="Leu-rich_rpt"/>
</dbReference>
<dbReference type="AlphaFoldDB" id="A0A1Y2FN74"/>
<evidence type="ECO:0008006" key="6">
    <source>
        <dbReference type="Google" id="ProtNLM"/>
    </source>
</evidence>
<evidence type="ECO:0000256" key="3">
    <source>
        <dbReference type="SAM" id="MobiDB-lite"/>
    </source>
</evidence>
<proteinExistence type="predicted"/>
<dbReference type="Pfam" id="PF13516">
    <property type="entry name" value="LRR_6"/>
    <property type="match status" value="3"/>
</dbReference>
<reference evidence="4 5" key="1">
    <citation type="submission" date="2016-07" db="EMBL/GenBank/DDBJ databases">
        <title>Pervasive Adenine N6-methylation of Active Genes in Fungi.</title>
        <authorList>
            <consortium name="DOE Joint Genome Institute"/>
            <person name="Mondo S.J."/>
            <person name="Dannebaum R.O."/>
            <person name="Kuo R.C."/>
            <person name="Labutti K."/>
            <person name="Haridas S."/>
            <person name="Kuo A."/>
            <person name="Salamov A."/>
            <person name="Ahrendt S.R."/>
            <person name="Lipzen A."/>
            <person name="Sullivan W."/>
            <person name="Andreopoulos W.B."/>
            <person name="Clum A."/>
            <person name="Lindquist E."/>
            <person name="Daum C."/>
            <person name="Ramamoorthy G.K."/>
            <person name="Gryganskyi A."/>
            <person name="Culley D."/>
            <person name="Magnuson J.K."/>
            <person name="James T.Y."/>
            <person name="O'Malley M.A."/>
            <person name="Stajich J.E."/>
            <person name="Spatafora J.W."/>
            <person name="Visel A."/>
            <person name="Grigoriev I.V."/>
        </authorList>
    </citation>
    <scope>NUCLEOTIDE SEQUENCE [LARGE SCALE GENOMIC DNA]</scope>
    <source>
        <strain evidence="4 5">62-1032</strain>
    </source>
</reference>
<keyword evidence="5" id="KW-1185">Reference proteome</keyword>
<evidence type="ECO:0000313" key="4">
    <source>
        <dbReference type="EMBL" id="ORY84666.1"/>
    </source>
</evidence>
<feature type="compositionally biased region" description="Low complexity" evidence="3">
    <location>
        <begin position="629"/>
        <end position="644"/>
    </location>
</feature>
<dbReference type="PRINTS" id="PR00019">
    <property type="entry name" value="LEURICHRPT"/>
</dbReference>
<feature type="region of interest" description="Disordered" evidence="3">
    <location>
        <begin position="438"/>
        <end position="477"/>
    </location>
</feature>
<dbReference type="PANTHER" id="PTHR48051:SF1">
    <property type="entry name" value="RAS SUPPRESSOR PROTEIN 1"/>
    <property type="match status" value="1"/>
</dbReference>
<dbReference type="InterPro" id="IPR050216">
    <property type="entry name" value="LRR_domain-containing"/>
</dbReference>
<dbReference type="OrthoDB" id="1517790at2759"/>
<dbReference type="InterPro" id="IPR032675">
    <property type="entry name" value="LRR_dom_sf"/>
</dbReference>
<protein>
    <recommendedName>
        <fullName evidence="6">L domain-like protein</fullName>
    </recommendedName>
</protein>
<feature type="compositionally biased region" description="Low complexity" evidence="3">
    <location>
        <begin position="67"/>
        <end position="94"/>
    </location>
</feature>
<keyword evidence="1" id="KW-0433">Leucine-rich repeat</keyword>
<feature type="compositionally biased region" description="Basic and acidic residues" evidence="3">
    <location>
        <begin position="604"/>
        <end position="613"/>
    </location>
</feature>
<feature type="region of interest" description="Disordered" evidence="3">
    <location>
        <begin position="180"/>
        <end position="211"/>
    </location>
</feature>
<evidence type="ECO:0000256" key="1">
    <source>
        <dbReference type="ARBA" id="ARBA00022614"/>
    </source>
</evidence>
<organism evidence="4 5">
    <name type="scientific">Leucosporidium creatinivorum</name>
    <dbReference type="NCBI Taxonomy" id="106004"/>
    <lineage>
        <taxon>Eukaryota</taxon>
        <taxon>Fungi</taxon>
        <taxon>Dikarya</taxon>
        <taxon>Basidiomycota</taxon>
        <taxon>Pucciniomycotina</taxon>
        <taxon>Microbotryomycetes</taxon>
        <taxon>Leucosporidiales</taxon>
        <taxon>Leucosporidium</taxon>
    </lineage>
</organism>
<dbReference type="SMART" id="SM00369">
    <property type="entry name" value="LRR_TYP"/>
    <property type="match status" value="9"/>
</dbReference>
<gene>
    <name evidence="4" type="ORF">BCR35DRAFT_302978</name>
</gene>
<sequence length="951" mass="102431">MAPPSTPTRSRLLPPSTPSRSSSTTPTPRTPAVTRSSAKPSASASPQVKAALAALRAKKKAEQEQQSTSLASSPAEASSSGSPSSAPAAPTPQSNDDPFLTPARPKPKSRSSGASTPGVGKSVARTKGGQEFVLEWGGKSEKKLIEEAKKSGRLNLSSRSLLSIPPRVYSSLLPTSSPYHPSNLSNHSSSSNGAEPDLTFSGSNEEEEEETAWYEQTDLKALVLANNEIQTVEEQVGGFEELVILDIHNNHLISPLPTSLAYLTNLTSLNLSSNRLSSFPLQLLNLASLITLNLSSNDIPSLWSVDWRDELKDSISPPGTGIGSPSQTPESPADGGQAFWDSFPSSPTKLSTNTTVVSAAPFPNLTTLQLASNPLHADSLIAPGFDLPPKLQVFDLSETGLREKGLPLRVLGRLSELRELRLDGCGIGEGLFVEEEAEVEESQLKTDSNPFTSTSKPSPPPFPTSNGASRSSSHDEPPRYFPSLTLLSLAHNALDEIFPLEQFLQTRVRRPVEWIGLEKPILNLMHAEMVQRREEGEEEEPWKGSAGVRVEVRDNVMRWERERRRERLRVRELEKEERRKIGNGEGERLDEEEKAEASINGHADQVEVERKLEGLALEDGGASREKQESSPASPSTESAAEATAHTNGIEPVSSPSSSVAAAIFVEPSTPASPTTEPAPTPEPEALATDTSVILVSSSITTTSTALTLSSRSLTSLPVPSTGTPPSTLRSIASIDLSLNQLEAVPLMALQTWTWAKGLVKLDLRRNRIRGMDFGALRGGGEEALLPNLKTLDLSWNQLESTTTTLLGSSDTNDLVGAPTSTLALLAALAPSLTSLDLSHNRLTTLQGISSLVQPSHSSSGVRTLLLKGNKIEDLEELCEVARELGEDGKSGWTTGELDLSDNEIARLPPILGHLPLTLLLHLLGNRFRIPRQDVYENAQLKLVVPWLRDRL</sequence>
<evidence type="ECO:0000313" key="5">
    <source>
        <dbReference type="Proteomes" id="UP000193467"/>
    </source>
</evidence>
<dbReference type="InterPro" id="IPR003591">
    <property type="entry name" value="Leu-rich_rpt_typical-subtyp"/>
</dbReference>
<dbReference type="PROSITE" id="PS51450">
    <property type="entry name" value="LRR"/>
    <property type="match status" value="2"/>
</dbReference>
<name>A0A1Y2FN74_9BASI</name>
<dbReference type="GO" id="GO:0005737">
    <property type="term" value="C:cytoplasm"/>
    <property type="evidence" value="ECO:0007669"/>
    <property type="project" value="TreeGrafter"/>
</dbReference>
<feature type="compositionally biased region" description="Low complexity" evidence="3">
    <location>
        <begin position="180"/>
        <end position="192"/>
    </location>
</feature>